<dbReference type="AlphaFoldDB" id="A0A7S3U1L7"/>
<feature type="transmembrane region" description="Helical" evidence="7">
    <location>
        <begin position="145"/>
        <end position="164"/>
    </location>
</feature>
<accession>A0A7S3U1L7</accession>
<feature type="transmembrane region" description="Helical" evidence="7">
    <location>
        <begin position="21"/>
        <end position="43"/>
    </location>
</feature>
<evidence type="ECO:0000256" key="4">
    <source>
        <dbReference type="ARBA" id="ARBA00022989"/>
    </source>
</evidence>
<evidence type="ECO:0000256" key="6">
    <source>
        <dbReference type="SAM" id="MobiDB-lite"/>
    </source>
</evidence>
<gene>
    <name evidence="8" type="ORF">SACU0126_LOCUS32304</name>
</gene>
<dbReference type="InterPro" id="IPR004923">
    <property type="entry name" value="FTR1/Fip1/EfeU"/>
</dbReference>
<feature type="transmembrane region" description="Helical" evidence="7">
    <location>
        <begin position="253"/>
        <end position="271"/>
    </location>
</feature>
<protein>
    <submittedName>
        <fullName evidence="8">Uncharacterized protein</fullName>
    </submittedName>
</protein>
<feature type="transmembrane region" description="Helical" evidence="7">
    <location>
        <begin position="49"/>
        <end position="71"/>
    </location>
</feature>
<comment type="similarity">
    <text evidence="2">Belongs to the oxidase-dependent Fe transporter (OFeT) (TC 9.A.10.1) family.</text>
</comment>
<dbReference type="GO" id="GO:0033573">
    <property type="term" value="C:high-affinity iron permease complex"/>
    <property type="evidence" value="ECO:0007669"/>
    <property type="project" value="InterPro"/>
</dbReference>
<dbReference type="PANTHER" id="PTHR31632">
    <property type="entry name" value="IRON TRANSPORTER FTH1"/>
    <property type="match status" value="1"/>
</dbReference>
<dbReference type="Pfam" id="PF03239">
    <property type="entry name" value="FTR1"/>
    <property type="match status" value="1"/>
</dbReference>
<keyword evidence="3 7" id="KW-0812">Transmembrane</keyword>
<evidence type="ECO:0000313" key="8">
    <source>
        <dbReference type="EMBL" id="CAE0598739.1"/>
    </source>
</evidence>
<dbReference type="EMBL" id="HBIQ01101677">
    <property type="protein sequence ID" value="CAE0598739.1"/>
    <property type="molecule type" value="Transcribed_RNA"/>
</dbReference>
<reference evidence="8" key="1">
    <citation type="submission" date="2021-01" db="EMBL/GenBank/DDBJ databases">
        <authorList>
            <person name="Corre E."/>
            <person name="Pelletier E."/>
            <person name="Niang G."/>
            <person name="Scheremetjew M."/>
            <person name="Finn R."/>
            <person name="Kale V."/>
            <person name="Holt S."/>
            <person name="Cochrane G."/>
            <person name="Meng A."/>
            <person name="Brown T."/>
            <person name="Cohen L."/>
        </authorList>
    </citation>
    <scope>NUCLEOTIDE SEQUENCE</scope>
    <source>
        <strain evidence="8">SPMC142</strain>
    </source>
</reference>
<dbReference type="PANTHER" id="PTHR31632:SF2">
    <property type="entry name" value="PLASMA MEMBRANE IRON PERMEASE"/>
    <property type="match status" value="1"/>
</dbReference>
<keyword evidence="4 7" id="KW-1133">Transmembrane helix</keyword>
<feature type="transmembrane region" description="Helical" evidence="7">
    <location>
        <begin position="112"/>
        <end position="133"/>
    </location>
</feature>
<feature type="transmembrane region" description="Helical" evidence="7">
    <location>
        <begin position="171"/>
        <end position="191"/>
    </location>
</feature>
<feature type="compositionally biased region" description="Basic and acidic residues" evidence="6">
    <location>
        <begin position="295"/>
        <end position="305"/>
    </location>
</feature>
<keyword evidence="5 7" id="KW-0472">Membrane</keyword>
<evidence type="ECO:0000256" key="5">
    <source>
        <dbReference type="ARBA" id="ARBA00023136"/>
    </source>
</evidence>
<organism evidence="8">
    <name type="scientific">Strombidinopsis acuminata</name>
    <dbReference type="NCBI Taxonomy" id="141414"/>
    <lineage>
        <taxon>Eukaryota</taxon>
        <taxon>Sar</taxon>
        <taxon>Alveolata</taxon>
        <taxon>Ciliophora</taxon>
        <taxon>Intramacronucleata</taxon>
        <taxon>Spirotrichea</taxon>
        <taxon>Choreotrichia</taxon>
        <taxon>Choreotrichida</taxon>
        <taxon>Strombidinopsidae</taxon>
        <taxon>Strombidinopsis</taxon>
    </lineage>
</organism>
<name>A0A7S3U1L7_9SPIT</name>
<evidence type="ECO:0000256" key="7">
    <source>
        <dbReference type="SAM" id="Phobius"/>
    </source>
</evidence>
<feature type="region of interest" description="Disordered" evidence="6">
    <location>
        <begin position="293"/>
        <end position="323"/>
    </location>
</feature>
<sequence length="323" mass="36797">MITDEMFNRFRREVYLGASMGFLCCLIMGVGFLVLASMAYNFFEGDTKLIFEGCMMILTCAVLTFLALNFYKMVHTMRGHERKMKKQVEQVLEATVNAETTGTHASFNKKHAFLVFSFSVGLREGLESILFLIGVVSDVKDLSSLPLPIITAIILARLVGCCLFQGTKKMNVAWFMRVSAFLLLFIAAGFFSSSMHSFQELDIFGIWSPRSERPWQNRMVFDARNCCNDKTNRFFVLMRALFGWQDQPTPVEFFAYAFYWVAVTIIGYIFVQRAKKQLEKMIKQWQAEEVEDAEAEQRKGLHDATPKVIGDTSPPAEGNDNSL</sequence>
<evidence type="ECO:0000256" key="2">
    <source>
        <dbReference type="ARBA" id="ARBA00008333"/>
    </source>
</evidence>
<evidence type="ECO:0000256" key="1">
    <source>
        <dbReference type="ARBA" id="ARBA00004141"/>
    </source>
</evidence>
<comment type="subcellular location">
    <subcellularLocation>
        <location evidence="1">Membrane</location>
        <topology evidence="1">Multi-pass membrane protein</topology>
    </subcellularLocation>
</comment>
<evidence type="ECO:0000256" key="3">
    <source>
        <dbReference type="ARBA" id="ARBA00022692"/>
    </source>
</evidence>
<proteinExistence type="inferred from homology"/>
<dbReference type="GO" id="GO:0015093">
    <property type="term" value="F:ferrous iron transmembrane transporter activity"/>
    <property type="evidence" value="ECO:0007669"/>
    <property type="project" value="TreeGrafter"/>
</dbReference>